<dbReference type="Proteomes" id="UP000182753">
    <property type="component" value="Unassembled WGS sequence"/>
</dbReference>
<gene>
    <name evidence="5" type="ORF">AUJ40_02285</name>
</gene>
<keyword evidence="1" id="KW-0677">Repeat</keyword>
<organism evidence="5 6">
    <name type="scientific">Candidatus Berkelbacteria bacterium CG1_02_42_45</name>
    <dbReference type="NCBI Taxonomy" id="1805036"/>
    <lineage>
        <taxon>Bacteria</taxon>
        <taxon>Candidatus Berkelbacteria</taxon>
    </lineage>
</organism>
<evidence type="ECO:0000256" key="1">
    <source>
        <dbReference type="ARBA" id="ARBA00022737"/>
    </source>
</evidence>
<feature type="compositionally biased region" description="Basic and acidic residues" evidence="4">
    <location>
        <begin position="187"/>
        <end position="197"/>
    </location>
</feature>
<dbReference type="Gene3D" id="1.25.40.20">
    <property type="entry name" value="Ankyrin repeat-containing domain"/>
    <property type="match status" value="1"/>
</dbReference>
<accession>A0A1J4RQJ7</accession>
<evidence type="ECO:0000256" key="2">
    <source>
        <dbReference type="ARBA" id="ARBA00023043"/>
    </source>
</evidence>
<evidence type="ECO:0000256" key="4">
    <source>
        <dbReference type="SAM" id="MobiDB-lite"/>
    </source>
</evidence>
<dbReference type="PRINTS" id="PR01415">
    <property type="entry name" value="ANKYRIN"/>
</dbReference>
<dbReference type="EMBL" id="MNUJ01000047">
    <property type="protein sequence ID" value="OIN89167.1"/>
    <property type="molecule type" value="Genomic_DNA"/>
</dbReference>
<dbReference type="PANTHER" id="PTHR23206:SF7">
    <property type="entry name" value="PROTEIN KINASE DOMAIN-CONTAINING PROTEIN"/>
    <property type="match status" value="1"/>
</dbReference>
<protein>
    <submittedName>
        <fullName evidence="5">Uncharacterized protein</fullName>
    </submittedName>
</protein>
<dbReference type="PANTHER" id="PTHR23206">
    <property type="entry name" value="MASK PROTEIN"/>
    <property type="match status" value="1"/>
</dbReference>
<evidence type="ECO:0000313" key="5">
    <source>
        <dbReference type="EMBL" id="OIN89167.1"/>
    </source>
</evidence>
<dbReference type="Pfam" id="PF12796">
    <property type="entry name" value="Ank_2"/>
    <property type="match status" value="1"/>
</dbReference>
<evidence type="ECO:0000313" key="6">
    <source>
        <dbReference type="Proteomes" id="UP000182753"/>
    </source>
</evidence>
<feature type="repeat" description="ANK" evidence="3">
    <location>
        <begin position="78"/>
        <end position="110"/>
    </location>
</feature>
<keyword evidence="2 3" id="KW-0040">ANK repeat</keyword>
<dbReference type="SUPFAM" id="SSF48403">
    <property type="entry name" value="Ankyrin repeat"/>
    <property type="match status" value="1"/>
</dbReference>
<dbReference type="InterPro" id="IPR002110">
    <property type="entry name" value="Ankyrin_rpt"/>
</dbReference>
<reference evidence="5 6" key="1">
    <citation type="journal article" date="2016" name="Environ. Microbiol.">
        <title>Genomic resolution of a cold subsurface aquifer community provides metabolic insights for novel microbes adapted to high CO concentrations.</title>
        <authorList>
            <person name="Probst A.J."/>
            <person name="Castelle C.J."/>
            <person name="Singh A."/>
            <person name="Brown C.T."/>
            <person name="Anantharaman K."/>
            <person name="Sharon I."/>
            <person name="Hug L.A."/>
            <person name="Burstein D."/>
            <person name="Emerson J.B."/>
            <person name="Thomas B.C."/>
            <person name="Banfield J.F."/>
        </authorList>
    </citation>
    <scope>NUCLEOTIDE SEQUENCE [LARGE SCALE GENOMIC DNA]</scope>
    <source>
        <strain evidence="5">CG1_02_42_45</strain>
    </source>
</reference>
<dbReference type="InterPro" id="IPR036770">
    <property type="entry name" value="Ankyrin_rpt-contain_sf"/>
</dbReference>
<dbReference type="Pfam" id="PF13637">
    <property type="entry name" value="Ank_4"/>
    <property type="match status" value="1"/>
</dbReference>
<feature type="region of interest" description="Disordered" evidence="4">
    <location>
        <begin position="173"/>
        <end position="212"/>
    </location>
</feature>
<dbReference type="PROSITE" id="PS50088">
    <property type="entry name" value="ANK_REPEAT"/>
    <property type="match status" value="4"/>
</dbReference>
<name>A0A1J4RQJ7_9BACT</name>
<dbReference type="AlphaFoldDB" id="A0A1J4RQJ7"/>
<evidence type="ECO:0000256" key="3">
    <source>
        <dbReference type="PROSITE-ProRule" id="PRU00023"/>
    </source>
</evidence>
<feature type="compositionally biased region" description="Basic residues" evidence="4">
    <location>
        <begin position="173"/>
        <end position="182"/>
    </location>
</feature>
<sequence length="224" mass="24392">MLHSSGGREPDLRRTPLHNAADAGKLNEVARLLKGGATVNCSDIVGDRPLHLAAARGHLEVVRYLLGRGAPVDAKCRNKWTPLMHACNSGHPAIVNLLLEHGASANSYDDQGWTPLHFAATGREEQYVEVVRILLGRKGGRLTVNQATKNGKIPLDLAIEKGHPEVVDLLRRKDAKRGKPIRAARGSGDESKEEAGPTKEPSNLDPDESKVLRERELRTLMSGH</sequence>
<dbReference type="PROSITE" id="PS50297">
    <property type="entry name" value="ANK_REP_REGION"/>
    <property type="match status" value="3"/>
</dbReference>
<feature type="repeat" description="ANK" evidence="3">
    <location>
        <begin position="111"/>
        <end position="135"/>
    </location>
</feature>
<feature type="repeat" description="ANK" evidence="3">
    <location>
        <begin position="12"/>
        <end position="44"/>
    </location>
</feature>
<comment type="caution">
    <text evidence="5">The sequence shown here is derived from an EMBL/GenBank/DDBJ whole genome shotgun (WGS) entry which is preliminary data.</text>
</comment>
<proteinExistence type="predicted"/>
<dbReference type="SMART" id="SM00248">
    <property type="entry name" value="ANK"/>
    <property type="match status" value="5"/>
</dbReference>
<dbReference type="InterPro" id="IPR051631">
    <property type="entry name" value="Ankyrin-KH/SAM_domain"/>
</dbReference>
<feature type="repeat" description="ANK" evidence="3">
    <location>
        <begin position="45"/>
        <end position="77"/>
    </location>
</feature>